<comment type="similarity">
    <text evidence="2 9">Belongs to the membrane fusion protein (MFP) (TC 8.A.1) family.</text>
</comment>
<evidence type="ECO:0000256" key="6">
    <source>
        <dbReference type="ARBA" id="ARBA00022692"/>
    </source>
</evidence>
<keyword evidence="7" id="KW-1133">Transmembrane helix</keyword>
<dbReference type="GO" id="GO:0015031">
    <property type="term" value="P:protein transport"/>
    <property type="evidence" value="ECO:0007669"/>
    <property type="project" value="InterPro"/>
</dbReference>
<keyword evidence="8" id="KW-0472">Membrane</keyword>
<evidence type="ECO:0000256" key="1">
    <source>
        <dbReference type="ARBA" id="ARBA00004377"/>
    </source>
</evidence>
<feature type="domain" description="AprE-like long alpha-helical hairpin" evidence="11">
    <location>
        <begin position="89"/>
        <end position="270"/>
    </location>
</feature>
<dbReference type="Proteomes" id="UP000665026">
    <property type="component" value="Chromosome"/>
</dbReference>
<dbReference type="PRINTS" id="PR01490">
    <property type="entry name" value="RTXTOXIND"/>
</dbReference>
<protein>
    <recommendedName>
        <fullName evidence="9">Membrane fusion protein (MFP) family protein</fullName>
    </recommendedName>
</protein>
<dbReference type="GO" id="GO:0005886">
    <property type="term" value="C:plasma membrane"/>
    <property type="evidence" value="ECO:0007669"/>
    <property type="project" value="UniProtKB-SubCell"/>
</dbReference>
<evidence type="ECO:0000256" key="2">
    <source>
        <dbReference type="ARBA" id="ARBA00009477"/>
    </source>
</evidence>
<evidence type="ECO:0000256" key="9">
    <source>
        <dbReference type="RuleBase" id="RU365093"/>
    </source>
</evidence>
<dbReference type="AlphaFoldDB" id="A0A975EM12"/>
<reference evidence="13" key="1">
    <citation type="submission" date="2020-07" db="EMBL/GenBank/DDBJ databases">
        <title>Genome sequences of bacteria associated with the marine, planktonic diatom Thalassiosira profunda strain ECT2AJA-044.</title>
        <authorList>
            <person name="Gargas C.B."/>
            <person name="Roberts W.R."/>
            <person name="Alverson A.J."/>
        </authorList>
    </citation>
    <scope>NUCLEOTIDE SEQUENCE</scope>
    <source>
        <strain evidence="13">ECT2AJA-044</strain>
    </source>
</reference>
<evidence type="ECO:0000256" key="4">
    <source>
        <dbReference type="ARBA" id="ARBA00022475"/>
    </source>
</evidence>
<feature type="coiled-coil region" evidence="10">
    <location>
        <begin position="206"/>
        <end position="276"/>
    </location>
</feature>
<dbReference type="InterPro" id="IPR010129">
    <property type="entry name" value="T1SS_HlyD"/>
</dbReference>
<evidence type="ECO:0000259" key="12">
    <source>
        <dbReference type="Pfam" id="PF26002"/>
    </source>
</evidence>
<keyword evidence="10" id="KW-0175">Coiled coil</keyword>
<evidence type="ECO:0000256" key="8">
    <source>
        <dbReference type="ARBA" id="ARBA00023136"/>
    </source>
</evidence>
<feature type="domain" description="AprE-like beta-barrel" evidence="12">
    <location>
        <begin position="320"/>
        <end position="402"/>
    </location>
</feature>
<keyword evidence="6" id="KW-0812">Transmembrane</keyword>
<evidence type="ECO:0000259" key="11">
    <source>
        <dbReference type="Pfam" id="PF25994"/>
    </source>
</evidence>
<dbReference type="PANTHER" id="PTHR30386">
    <property type="entry name" value="MEMBRANE FUSION SUBUNIT OF EMRAB-TOLC MULTIDRUG EFFLUX PUMP"/>
    <property type="match status" value="1"/>
</dbReference>
<evidence type="ECO:0000313" key="13">
    <source>
        <dbReference type="EMBL" id="QTN34503.1"/>
    </source>
</evidence>
<name>A0A975EM12_9RHOB</name>
<dbReference type="PANTHER" id="PTHR30386:SF17">
    <property type="entry name" value="ALKALINE PROTEASE SECRETION PROTEIN APRE"/>
    <property type="match status" value="1"/>
</dbReference>
<proteinExistence type="inferred from homology"/>
<evidence type="ECO:0000313" key="14">
    <source>
        <dbReference type="Proteomes" id="UP000665026"/>
    </source>
</evidence>
<keyword evidence="4 9" id="KW-1003">Cell membrane</keyword>
<dbReference type="RefSeq" id="WP_209355196.1">
    <property type="nucleotide sequence ID" value="NZ_CP060010.1"/>
</dbReference>
<dbReference type="NCBIfam" id="TIGR01843">
    <property type="entry name" value="type_I_hlyD"/>
    <property type="match status" value="1"/>
</dbReference>
<organism evidence="13 14">
    <name type="scientific">Cognatishimia activa</name>
    <dbReference type="NCBI Taxonomy" id="1715691"/>
    <lineage>
        <taxon>Bacteria</taxon>
        <taxon>Pseudomonadati</taxon>
        <taxon>Pseudomonadota</taxon>
        <taxon>Alphaproteobacteria</taxon>
        <taxon>Rhodobacterales</taxon>
        <taxon>Paracoccaceae</taxon>
        <taxon>Cognatishimia</taxon>
    </lineage>
</organism>
<evidence type="ECO:0000256" key="3">
    <source>
        <dbReference type="ARBA" id="ARBA00022448"/>
    </source>
</evidence>
<evidence type="ECO:0000256" key="7">
    <source>
        <dbReference type="ARBA" id="ARBA00022989"/>
    </source>
</evidence>
<dbReference type="Gene3D" id="2.40.30.170">
    <property type="match status" value="1"/>
</dbReference>
<dbReference type="InterPro" id="IPR050739">
    <property type="entry name" value="MFP"/>
</dbReference>
<dbReference type="Pfam" id="PF26002">
    <property type="entry name" value="Beta-barrel_AprE"/>
    <property type="match status" value="1"/>
</dbReference>
<dbReference type="EMBL" id="CP060010">
    <property type="protein sequence ID" value="QTN34503.1"/>
    <property type="molecule type" value="Genomic_DNA"/>
</dbReference>
<keyword evidence="5 9" id="KW-0997">Cell inner membrane</keyword>
<evidence type="ECO:0000256" key="5">
    <source>
        <dbReference type="ARBA" id="ARBA00022519"/>
    </source>
</evidence>
<dbReference type="InterPro" id="IPR058781">
    <property type="entry name" value="HH_AprE-like"/>
</dbReference>
<dbReference type="InterPro" id="IPR058982">
    <property type="entry name" value="Beta-barrel_AprE"/>
</dbReference>
<dbReference type="Pfam" id="PF25994">
    <property type="entry name" value="HH_AprE"/>
    <property type="match status" value="1"/>
</dbReference>
<evidence type="ECO:0000256" key="10">
    <source>
        <dbReference type="SAM" id="Coils"/>
    </source>
</evidence>
<comment type="subcellular location">
    <subcellularLocation>
        <location evidence="1 9">Cell inner membrane</location>
        <topology evidence="1 9">Single-pass membrane protein</topology>
    </subcellularLocation>
</comment>
<gene>
    <name evidence="13" type="ORF">HZ995_08210</name>
</gene>
<sequence>MRDPISWYVALRMGSMTLVTLLAGFVGLSSAIPIQSAIVSSGHLTLSQSTHWVQHPTGGKVLKLAVGAGQIVNKDTLLLVLEDPNVSHQTAVLTKSLLDLQARHARLIVQLAGGREVDFASVNTPSGTVDIPEDVQKLQRDILAAEQLAWANHAEQMQRRQTTLRRQLVAADARIASLSTRLDLFQEDLQTQEALVAKAIVPASSVMPLRHKIAELEGELAALKAEKTAFEGQVLELGLDLARQTSARRAKILSEIERAEQEITEVQNSLSDFARQAEALSLRAPFSGQVHDLRVTTEQTVLRAAEPAMAIVPLGAGTHAKLKVSPKNIDHIYPGQPTRVHLDGHAPDIWQTGHVARVSADVLEGRGAAQHYFEVDVELSAIGGSLGENARLGMPVTAYFATQSSSILNYLLAPFADYARKAFRET</sequence>
<accession>A0A975EM12</accession>
<keyword evidence="3 9" id="KW-0813">Transport</keyword>
<dbReference type="KEGG" id="cact:HZ995_08210"/>